<name>A0A2K0TZQ7_GIBNY</name>
<evidence type="ECO:0000313" key="3">
    <source>
        <dbReference type="Proteomes" id="UP000236664"/>
    </source>
</evidence>
<dbReference type="STRING" id="42673.A0A2K0TZQ7"/>
<dbReference type="EMBL" id="MTQA01000841">
    <property type="protein sequence ID" value="PNP51010.1"/>
    <property type="molecule type" value="Genomic_DNA"/>
</dbReference>
<keyword evidence="3" id="KW-1185">Reference proteome</keyword>
<feature type="region of interest" description="Disordered" evidence="1">
    <location>
        <begin position="15"/>
        <end position="64"/>
    </location>
</feature>
<dbReference type="OrthoDB" id="2444812at2759"/>
<proteinExistence type="predicted"/>
<reference evidence="2 3" key="1">
    <citation type="submission" date="2017-06" db="EMBL/GenBank/DDBJ databases">
        <title>Genome of Fusarium nygamai isolate CS10214.</title>
        <authorList>
            <person name="Gardiner D.M."/>
            <person name="Obanor F."/>
            <person name="Kazan K."/>
        </authorList>
    </citation>
    <scope>NUCLEOTIDE SEQUENCE [LARGE SCALE GENOMIC DNA]</scope>
    <source>
        <strain evidence="2 3">CS10214</strain>
    </source>
</reference>
<evidence type="ECO:0000313" key="2">
    <source>
        <dbReference type="EMBL" id="PNP51010.1"/>
    </source>
</evidence>
<sequence length="110" mass="11285">MVRCIGKAGVGAVYNTLKRLPGPPPPPSPPPPPPPGPRPNQGPSPDFVPRVPIAAGGRGANAPYSGGPALYIYGAVFADKDVTQIVRSLVTPQQTLTLTGDTLVQKLGDP</sequence>
<accession>A0A2K0TZQ7</accession>
<evidence type="ECO:0000256" key="1">
    <source>
        <dbReference type="SAM" id="MobiDB-lite"/>
    </source>
</evidence>
<protein>
    <submittedName>
        <fullName evidence="2">Uncharacterized protein</fullName>
    </submittedName>
</protein>
<gene>
    <name evidence="2" type="ORF">FNYG_15926</name>
</gene>
<dbReference type="Proteomes" id="UP000236664">
    <property type="component" value="Unassembled WGS sequence"/>
</dbReference>
<organism evidence="2 3">
    <name type="scientific">Gibberella nygamai</name>
    <name type="common">Bean root rot disease fungus</name>
    <name type="synonym">Fusarium nygamai</name>
    <dbReference type="NCBI Taxonomy" id="42673"/>
    <lineage>
        <taxon>Eukaryota</taxon>
        <taxon>Fungi</taxon>
        <taxon>Dikarya</taxon>
        <taxon>Ascomycota</taxon>
        <taxon>Pezizomycotina</taxon>
        <taxon>Sordariomycetes</taxon>
        <taxon>Hypocreomycetidae</taxon>
        <taxon>Hypocreales</taxon>
        <taxon>Nectriaceae</taxon>
        <taxon>Fusarium</taxon>
        <taxon>Fusarium fujikuroi species complex</taxon>
    </lineage>
</organism>
<comment type="caution">
    <text evidence="2">The sequence shown here is derived from an EMBL/GenBank/DDBJ whole genome shotgun (WGS) entry which is preliminary data.</text>
</comment>
<dbReference type="AlphaFoldDB" id="A0A2K0TZQ7"/>
<feature type="compositionally biased region" description="Pro residues" evidence="1">
    <location>
        <begin position="21"/>
        <end position="42"/>
    </location>
</feature>